<dbReference type="EMBL" id="CAIX01000110">
    <property type="protein sequence ID" value="CCI45881.1"/>
    <property type="molecule type" value="Genomic_DNA"/>
</dbReference>
<evidence type="ECO:0000313" key="3">
    <source>
        <dbReference type="Proteomes" id="UP000053237"/>
    </source>
</evidence>
<gene>
    <name evidence="2" type="ORF">BN9_067910</name>
</gene>
<dbReference type="InParanoid" id="A0A024GH95"/>
<comment type="caution">
    <text evidence="2">The sequence shown here is derived from an EMBL/GenBank/DDBJ whole genome shotgun (WGS) entry which is preliminary data.</text>
</comment>
<proteinExistence type="predicted"/>
<name>A0A024GH95_9STRA</name>
<sequence length="173" mass="19469">MSSNTLLSGEDLKFCTPFMQGHAYKYRMTFILNKNAAVAGKSRSTRMKVAKTRQPRRICKVDGCVNYIANKGRCCRHGVRWGCDTSAKRLGLCWKHGSVECQVPECTKRAKSRGLCWGHGGGTRCHIDWCQKVAVSNGFCWAHGGGKRCIQEGCHRPAYERTSNLCHRHYSKP</sequence>
<keyword evidence="3" id="KW-1185">Reference proteome</keyword>
<dbReference type="STRING" id="65357.A0A024GH95"/>
<dbReference type="PANTHER" id="PTHR31827">
    <property type="entry name" value="EMB|CAB89363.1"/>
    <property type="match status" value="1"/>
</dbReference>
<organism evidence="2 3">
    <name type="scientific">Albugo candida</name>
    <dbReference type="NCBI Taxonomy" id="65357"/>
    <lineage>
        <taxon>Eukaryota</taxon>
        <taxon>Sar</taxon>
        <taxon>Stramenopiles</taxon>
        <taxon>Oomycota</taxon>
        <taxon>Peronosporomycetes</taxon>
        <taxon>Albuginales</taxon>
        <taxon>Albuginaceae</taxon>
        <taxon>Albugo</taxon>
    </lineage>
</organism>
<feature type="domain" description="WRKY19-like zinc finger" evidence="1">
    <location>
        <begin position="101"/>
        <end position="121"/>
    </location>
</feature>
<evidence type="ECO:0000313" key="2">
    <source>
        <dbReference type="EMBL" id="CCI45881.1"/>
    </source>
</evidence>
<dbReference type="Pfam" id="PF24906">
    <property type="entry name" value="Zf_WRKY19"/>
    <property type="match status" value="2"/>
</dbReference>
<feature type="domain" description="WRKY19-like zinc finger" evidence="1">
    <location>
        <begin position="122"/>
        <end position="145"/>
    </location>
</feature>
<dbReference type="OrthoDB" id="76668at2759"/>
<dbReference type="Proteomes" id="UP000053237">
    <property type="component" value="Unassembled WGS sequence"/>
</dbReference>
<dbReference type="InterPro" id="IPR056866">
    <property type="entry name" value="Znf_WRKY19"/>
</dbReference>
<reference evidence="2 3" key="1">
    <citation type="submission" date="2012-05" db="EMBL/GenBank/DDBJ databases">
        <title>Recombination and specialization in a pathogen metapopulation.</title>
        <authorList>
            <person name="Gardiner A."/>
            <person name="Kemen E."/>
            <person name="Schultz-Larsen T."/>
            <person name="MacLean D."/>
            <person name="Van Oosterhout C."/>
            <person name="Jones J.D.G."/>
        </authorList>
    </citation>
    <scope>NUCLEOTIDE SEQUENCE [LARGE SCALE GENOMIC DNA]</scope>
    <source>
        <strain evidence="2 3">Ac Nc2</strain>
    </source>
</reference>
<dbReference type="PANTHER" id="PTHR31827:SF1">
    <property type="entry name" value="EMB|CAB89363.1"/>
    <property type="match status" value="1"/>
</dbReference>
<accession>A0A024GH95</accession>
<protein>
    <recommendedName>
        <fullName evidence="1">WRKY19-like zinc finger domain-containing protein</fullName>
    </recommendedName>
</protein>
<dbReference type="AlphaFoldDB" id="A0A024GH95"/>
<evidence type="ECO:0000259" key="1">
    <source>
        <dbReference type="Pfam" id="PF24906"/>
    </source>
</evidence>